<dbReference type="HAMAP" id="MF_01161">
    <property type="entry name" value="tRNA_Ile_lys_synt"/>
    <property type="match status" value="1"/>
</dbReference>
<evidence type="ECO:0000256" key="8">
    <source>
        <dbReference type="HAMAP-Rule" id="MF_01161"/>
    </source>
</evidence>
<keyword evidence="4 8" id="KW-0819">tRNA processing</keyword>
<dbReference type="InterPro" id="IPR011063">
    <property type="entry name" value="TilS/TtcA_N"/>
</dbReference>
<evidence type="ECO:0000313" key="11">
    <source>
        <dbReference type="Proteomes" id="UP001230496"/>
    </source>
</evidence>
<dbReference type="GO" id="GO:0005524">
    <property type="term" value="F:ATP binding"/>
    <property type="evidence" value="ECO:0007669"/>
    <property type="project" value="UniProtKB-UniRule"/>
</dbReference>
<dbReference type="GO" id="GO:0005737">
    <property type="term" value="C:cytoplasm"/>
    <property type="evidence" value="ECO:0007669"/>
    <property type="project" value="UniProtKB-SubCell"/>
</dbReference>
<evidence type="ECO:0000256" key="7">
    <source>
        <dbReference type="ARBA" id="ARBA00048539"/>
    </source>
</evidence>
<name>A0AA51NA06_9BACT</name>
<protein>
    <recommendedName>
        <fullName evidence="8">tRNA(Ile)-lysidine synthase</fullName>
        <ecNumber evidence="8">6.3.4.19</ecNumber>
    </recommendedName>
    <alternativeName>
        <fullName evidence="8">tRNA(Ile)-2-lysyl-cytidine synthase</fullName>
    </alternativeName>
    <alternativeName>
        <fullName evidence="8">tRNA(Ile)-lysidine synthetase</fullName>
    </alternativeName>
</protein>
<comment type="function">
    <text evidence="8">Ligates lysine onto the cytidine present at position 34 of the AUA codon-specific tRNA(Ile) that contains the anticodon CAU, in an ATP-dependent manner. Cytidine is converted to lysidine, thus changing the amino acid specificity of the tRNA from methionine to isoleucine.</text>
</comment>
<gene>
    <name evidence="8 10" type="primary">tilS</name>
    <name evidence="10" type="ORF">QYS49_38330</name>
</gene>
<keyword evidence="6 8" id="KW-0067">ATP-binding</keyword>
<comment type="domain">
    <text evidence="8">The N-terminal region contains the highly conserved SGGXDS motif, predicted to be a P-loop motif involved in ATP binding.</text>
</comment>
<evidence type="ECO:0000256" key="6">
    <source>
        <dbReference type="ARBA" id="ARBA00022840"/>
    </source>
</evidence>
<dbReference type="AlphaFoldDB" id="A0AA51NA06"/>
<reference evidence="10 11" key="1">
    <citation type="submission" date="2023-08" db="EMBL/GenBank/DDBJ databases">
        <title>Comparative genomics and taxonomic characterization of three novel marine species of genus Marivirga.</title>
        <authorList>
            <person name="Muhammad N."/>
            <person name="Kim S.-G."/>
        </authorList>
    </citation>
    <scope>NUCLEOTIDE SEQUENCE [LARGE SCALE GENOMIC DNA]</scope>
    <source>
        <strain evidence="10 11">BDSF4-3</strain>
    </source>
</reference>
<dbReference type="Proteomes" id="UP001230496">
    <property type="component" value="Chromosome"/>
</dbReference>
<evidence type="ECO:0000256" key="1">
    <source>
        <dbReference type="ARBA" id="ARBA00004496"/>
    </source>
</evidence>
<dbReference type="InterPro" id="IPR014729">
    <property type="entry name" value="Rossmann-like_a/b/a_fold"/>
</dbReference>
<comment type="subcellular location">
    <subcellularLocation>
        <location evidence="1 8">Cytoplasm</location>
    </subcellularLocation>
</comment>
<organism evidence="10 11">
    <name type="scientific">Marivirga salinarum</name>
    <dbReference type="NCBI Taxonomy" id="3059078"/>
    <lineage>
        <taxon>Bacteria</taxon>
        <taxon>Pseudomonadati</taxon>
        <taxon>Bacteroidota</taxon>
        <taxon>Cytophagia</taxon>
        <taxon>Cytophagales</taxon>
        <taxon>Marivirgaceae</taxon>
        <taxon>Marivirga</taxon>
    </lineage>
</organism>
<sequence>MLSASFLEFIKTENLFDSNEHLLLAISGGLDSVVLAHLLSQNNFHFSMAHMNFQLRGEDSNKDEEFVRELGKQLDVEIYVKRVEIDKDSGSTQIQARNLRYNWFDELMDKHSFDKLLTAHHANDLLETALLNLSRGTGIKGIRSILPLQNRISRPLLFAEKSEIKQFAQDESIKWREDISNASDHYTRNKIRHHIMPQLLELNPNLLTGFQQTALRLRATESAWKEKLEEIIEKYFQYKGLDIEIDKSILEKAYVVVYFSELLADYGFNLSHLQSFDFNRVGAQLFSSTYVLTVDREKILLSKLNDDNHSKFFPKKMEMEESKVATPFGSLKIEYINKEELSFTDNQNVAFIDFESLKKPFEIDLWNEGDKIQPIGMKGKKKISDILIDQKVPLPQKKRIMVLKSGGEIVWLIGYKFSGLFKVKKDTNKILRIEYYEGS</sequence>
<dbReference type="Pfam" id="PF01171">
    <property type="entry name" value="ATP_bind_3"/>
    <property type="match status" value="1"/>
</dbReference>
<dbReference type="Gene3D" id="3.40.50.620">
    <property type="entry name" value="HUPs"/>
    <property type="match status" value="1"/>
</dbReference>
<keyword evidence="3 8" id="KW-0436">Ligase</keyword>
<proteinExistence type="inferred from homology"/>
<dbReference type="CDD" id="cd01992">
    <property type="entry name" value="TilS_N"/>
    <property type="match status" value="1"/>
</dbReference>
<dbReference type="InterPro" id="IPR012795">
    <property type="entry name" value="tRNA_Ile_lys_synt_N"/>
</dbReference>
<evidence type="ECO:0000256" key="2">
    <source>
        <dbReference type="ARBA" id="ARBA00022490"/>
    </source>
</evidence>
<dbReference type="NCBIfam" id="TIGR02433">
    <property type="entry name" value="lysidine_TilS_C"/>
    <property type="match status" value="1"/>
</dbReference>
<evidence type="ECO:0000256" key="4">
    <source>
        <dbReference type="ARBA" id="ARBA00022694"/>
    </source>
</evidence>
<accession>A0AA51NA06</accession>
<evidence type="ECO:0000313" key="10">
    <source>
        <dbReference type="EMBL" id="WMN11427.1"/>
    </source>
</evidence>
<comment type="similarity">
    <text evidence="8">Belongs to the tRNA(Ile)-lysidine synthase family.</text>
</comment>
<dbReference type="SUPFAM" id="SSF56037">
    <property type="entry name" value="PheT/TilS domain"/>
    <property type="match status" value="1"/>
</dbReference>
<dbReference type="RefSeq" id="WP_308348620.1">
    <property type="nucleotide sequence ID" value="NZ_CP129971.1"/>
</dbReference>
<dbReference type="EC" id="6.3.4.19" evidence="8"/>
<dbReference type="GO" id="GO:0006400">
    <property type="term" value="P:tRNA modification"/>
    <property type="evidence" value="ECO:0007669"/>
    <property type="project" value="UniProtKB-UniRule"/>
</dbReference>
<dbReference type="InterPro" id="IPR012796">
    <property type="entry name" value="Lysidine-tRNA-synth_C"/>
</dbReference>
<dbReference type="PANTHER" id="PTHR43033">
    <property type="entry name" value="TRNA(ILE)-LYSIDINE SYNTHASE-RELATED"/>
    <property type="match status" value="1"/>
</dbReference>
<keyword evidence="11" id="KW-1185">Reference proteome</keyword>
<dbReference type="SUPFAM" id="SSF52402">
    <property type="entry name" value="Adenine nucleotide alpha hydrolases-like"/>
    <property type="match status" value="1"/>
</dbReference>
<dbReference type="KEGG" id="msaa:QYS49_38330"/>
<keyword evidence="5 8" id="KW-0547">Nucleotide-binding</keyword>
<dbReference type="InterPro" id="IPR012094">
    <property type="entry name" value="tRNA_Ile_lys_synt"/>
</dbReference>
<evidence type="ECO:0000256" key="5">
    <source>
        <dbReference type="ARBA" id="ARBA00022741"/>
    </source>
</evidence>
<dbReference type="SMART" id="SM00977">
    <property type="entry name" value="TilS_C"/>
    <property type="match status" value="1"/>
</dbReference>
<comment type="catalytic activity">
    <reaction evidence="7 8">
        <text>cytidine(34) in tRNA(Ile2) + L-lysine + ATP = lysidine(34) in tRNA(Ile2) + AMP + diphosphate + H(+)</text>
        <dbReference type="Rhea" id="RHEA:43744"/>
        <dbReference type="Rhea" id="RHEA-COMP:10625"/>
        <dbReference type="Rhea" id="RHEA-COMP:10670"/>
        <dbReference type="ChEBI" id="CHEBI:15378"/>
        <dbReference type="ChEBI" id="CHEBI:30616"/>
        <dbReference type="ChEBI" id="CHEBI:32551"/>
        <dbReference type="ChEBI" id="CHEBI:33019"/>
        <dbReference type="ChEBI" id="CHEBI:82748"/>
        <dbReference type="ChEBI" id="CHEBI:83665"/>
        <dbReference type="ChEBI" id="CHEBI:456215"/>
        <dbReference type="EC" id="6.3.4.19"/>
    </reaction>
</comment>
<evidence type="ECO:0000259" key="9">
    <source>
        <dbReference type="SMART" id="SM00977"/>
    </source>
</evidence>
<dbReference type="NCBIfam" id="TIGR02432">
    <property type="entry name" value="lysidine_TilS_N"/>
    <property type="match status" value="1"/>
</dbReference>
<feature type="binding site" evidence="8">
    <location>
        <begin position="27"/>
        <end position="32"/>
    </location>
    <ligand>
        <name>ATP</name>
        <dbReference type="ChEBI" id="CHEBI:30616"/>
    </ligand>
</feature>
<evidence type="ECO:0000256" key="3">
    <source>
        <dbReference type="ARBA" id="ARBA00022598"/>
    </source>
</evidence>
<keyword evidence="2 8" id="KW-0963">Cytoplasm</keyword>
<feature type="domain" description="Lysidine-tRNA(Ile) synthetase C-terminal" evidence="9">
    <location>
        <begin position="361"/>
        <end position="433"/>
    </location>
</feature>
<dbReference type="PANTHER" id="PTHR43033:SF1">
    <property type="entry name" value="TRNA(ILE)-LYSIDINE SYNTHASE-RELATED"/>
    <property type="match status" value="1"/>
</dbReference>
<dbReference type="GO" id="GO:0032267">
    <property type="term" value="F:tRNA(Ile)-lysidine synthase activity"/>
    <property type="evidence" value="ECO:0007669"/>
    <property type="project" value="UniProtKB-EC"/>
</dbReference>
<dbReference type="EMBL" id="CP129971">
    <property type="protein sequence ID" value="WMN11427.1"/>
    <property type="molecule type" value="Genomic_DNA"/>
</dbReference>
<dbReference type="Pfam" id="PF11734">
    <property type="entry name" value="TilS_C"/>
    <property type="match status" value="1"/>
</dbReference>